<dbReference type="EMBL" id="CP022540">
    <property type="protein sequence ID" value="ASP22389.1"/>
    <property type="molecule type" value="Genomic_DNA"/>
</dbReference>
<dbReference type="Proteomes" id="UP000203589">
    <property type="component" value="Chromosome"/>
</dbReference>
<reference evidence="7 14" key="1">
    <citation type="submission" date="2017-07" db="EMBL/GenBank/DDBJ databases">
        <title>Genome Sequence of Antarctobacter heliothermus Strain SMS3 Isolated from a culture of the Diatom Skeletonema marinoi.</title>
        <authorList>
            <person name="Topel M."/>
            <person name="Pinder M.I.M."/>
            <person name="Johansson O.N."/>
            <person name="Kourtchenko O."/>
            <person name="Godhe A."/>
            <person name="Clarke A.K."/>
        </authorList>
    </citation>
    <scope>NUCLEOTIDE SEQUENCE [LARGE SCALE GENOMIC DNA]</scope>
    <source>
        <strain evidence="7 14">SMS3</strain>
        <plasmid evidence="14">Plasmid psms3-3</plasmid>
        <plasmid evidence="13">pSMS3-3</plasmid>
    </source>
</reference>
<dbReference type="KEGG" id="aht:ANTHELSMS3_03965"/>
<dbReference type="GO" id="GO:0003677">
    <property type="term" value="F:DNA binding"/>
    <property type="evidence" value="ECO:0007669"/>
    <property type="project" value="UniProtKB-UniRule"/>
</dbReference>
<dbReference type="GO" id="GO:0006313">
    <property type="term" value="P:DNA transposition"/>
    <property type="evidence" value="ECO:0007669"/>
    <property type="project" value="UniProtKB-UniRule"/>
</dbReference>
<dbReference type="KEGG" id="aht:ANTHELSMS3_00523"/>
<dbReference type="KEGG" id="aht:ANTHELSMS3_02224"/>
<keyword evidence="14" id="KW-1185">Reference proteome</keyword>
<protein>
    <recommendedName>
        <fullName evidence="6">Mutator family transposase</fullName>
    </recommendedName>
</protein>
<evidence type="ECO:0000256" key="4">
    <source>
        <dbReference type="ARBA" id="ARBA00023125"/>
    </source>
</evidence>
<dbReference type="EMBL" id="CP022540">
    <property type="protein sequence ID" value="ASP20902.1"/>
    <property type="molecule type" value="Genomic_DNA"/>
</dbReference>
<dbReference type="EMBL" id="CP022540">
    <property type="protein sequence ID" value="ASP22794.1"/>
    <property type="molecule type" value="Genomic_DNA"/>
</dbReference>
<dbReference type="EMBL" id="CP022543">
    <property type="protein sequence ID" value="ASP23736.1"/>
    <property type="molecule type" value="Genomic_DNA"/>
</dbReference>
<evidence type="ECO:0000256" key="5">
    <source>
        <dbReference type="ARBA" id="ARBA00023172"/>
    </source>
</evidence>
<dbReference type="PANTHER" id="PTHR33217:SF9">
    <property type="entry name" value="MUTATOR FAMILY TRANSPOSASE"/>
    <property type="match status" value="1"/>
</dbReference>
<dbReference type="EMBL" id="CP022540">
    <property type="protein sequence ID" value="ASP23065.1"/>
    <property type="molecule type" value="Genomic_DNA"/>
</dbReference>
<geneLocation type="plasmid" evidence="13">
    <name>pSMS3-3</name>
</geneLocation>
<dbReference type="AlphaFoldDB" id="A0A222DZA8"/>
<evidence type="ECO:0000313" key="14">
    <source>
        <dbReference type="Proteomes" id="UP000203589"/>
    </source>
</evidence>
<dbReference type="KEGG" id="aht:ANTHELSMS3_04637"/>
<dbReference type="Proteomes" id="UP000203589">
    <property type="component" value="Plasmid pSMS3-3"/>
</dbReference>
<dbReference type="EMBL" id="CP022540">
    <property type="protein sequence ID" value="ASP19243.1"/>
    <property type="molecule type" value="Genomic_DNA"/>
</dbReference>
<sequence length="433" mass="49046">MAVSKRRQFSTEKGICHMQENTITQLSDPSGISPDPLTDLIRDGARKLIEQAIEAELSTLLGAFADHKLEDGRARLVRHGHLPEREILTGVGPVAVTVPRVRDRKPGTDKIAFTPSILPRYLRKAKSVEELLPWLYLKGVSTGDFSEALAALLGPHAKGLSATTITRLKADWWSEYEAWEKRDLGTRRFLYIWADGVYFKPRRAEEKQCVLVIVGADEYGRKELLAMTDGFRESTQSWREVLLDLKRRGLKQDPKLAIGDGALGFWAALREVFPSTQEQRCWLHKTMNVLNALPKSVQAKAKAHLHDIWQAETRAAASAAFDFFVDAYGVKWDKAVAKLVKDRDALLTFYDYPAEHWKHIRTSNPIESTFATVRHRTKRTKGCLSRKTGLAMAFRLMMSAQTKWRKLDGRNRLPEVISGVEFRDGVRQLQNAA</sequence>
<evidence type="ECO:0000256" key="2">
    <source>
        <dbReference type="ARBA" id="ARBA00010961"/>
    </source>
</evidence>
<evidence type="ECO:0000256" key="3">
    <source>
        <dbReference type="ARBA" id="ARBA00022578"/>
    </source>
</evidence>
<evidence type="ECO:0000313" key="8">
    <source>
        <dbReference type="EMBL" id="ASP20902.1"/>
    </source>
</evidence>
<keyword evidence="4 6" id="KW-0238">DNA-binding</keyword>
<keyword evidence="3 6" id="KW-0815">Transposition</keyword>
<keyword evidence="6" id="KW-0814">Transposable element</keyword>
<dbReference type="InterPro" id="IPR001207">
    <property type="entry name" value="Transposase_mutator"/>
</dbReference>
<evidence type="ECO:0000313" key="13">
    <source>
        <dbReference type="EMBL" id="ASP23736.1"/>
    </source>
</evidence>
<dbReference type="EMBL" id="CP022540">
    <property type="protein sequence ID" value="ASP22576.1"/>
    <property type="molecule type" value="Genomic_DNA"/>
</dbReference>
<keyword evidence="5 6" id="KW-0233">DNA recombination</keyword>
<accession>A0A222DZA8</accession>
<evidence type="ECO:0000313" key="7">
    <source>
        <dbReference type="EMBL" id="ASP19243.1"/>
    </source>
</evidence>
<evidence type="ECO:0000256" key="1">
    <source>
        <dbReference type="ARBA" id="ARBA00002190"/>
    </source>
</evidence>
<name>A0A222DZA8_9RHOB</name>
<geneLocation type="plasmid" evidence="14">
    <name>psms3-3</name>
</geneLocation>
<dbReference type="NCBIfam" id="NF033543">
    <property type="entry name" value="transpos_IS256"/>
    <property type="match status" value="1"/>
</dbReference>
<evidence type="ECO:0000313" key="12">
    <source>
        <dbReference type="EMBL" id="ASP23065.1"/>
    </source>
</evidence>
<comment type="function">
    <text evidence="1 6">Required for the transposition of the insertion element.</text>
</comment>
<gene>
    <name evidence="7" type="ORF">ANTHELSMS3_00523</name>
    <name evidence="8" type="ORF">ANTHELSMS3_02224</name>
    <name evidence="9" type="ORF">ANTHELSMS3_03767</name>
    <name evidence="10" type="ORF">ANTHELSMS3_03965</name>
    <name evidence="11" type="ORF">ANTHELSMS3_04190</name>
    <name evidence="12" type="ORF">ANTHELSMS3_04465</name>
    <name evidence="13" type="ORF">ANTHELSMS3_04637</name>
</gene>
<evidence type="ECO:0000313" key="9">
    <source>
        <dbReference type="EMBL" id="ASP22389.1"/>
    </source>
</evidence>
<dbReference type="KEGG" id="aht:ANTHELSMS3_04465"/>
<evidence type="ECO:0000313" key="10">
    <source>
        <dbReference type="EMBL" id="ASP22576.1"/>
    </source>
</evidence>
<evidence type="ECO:0000313" key="11">
    <source>
        <dbReference type="EMBL" id="ASP22794.1"/>
    </source>
</evidence>
<proteinExistence type="inferred from homology"/>
<keyword evidence="13" id="KW-0614">Plasmid</keyword>
<dbReference type="GO" id="GO:0004803">
    <property type="term" value="F:transposase activity"/>
    <property type="evidence" value="ECO:0007669"/>
    <property type="project" value="UniProtKB-UniRule"/>
</dbReference>
<comment type="similarity">
    <text evidence="2 6">Belongs to the transposase mutator family.</text>
</comment>
<dbReference type="KEGG" id="aht:ANTHELSMS3_03767"/>
<dbReference type="Pfam" id="PF00872">
    <property type="entry name" value="Transposase_mut"/>
    <property type="match status" value="1"/>
</dbReference>
<evidence type="ECO:0000256" key="6">
    <source>
        <dbReference type="RuleBase" id="RU365089"/>
    </source>
</evidence>
<organism evidence="7 14">
    <name type="scientific">Antarctobacter heliothermus</name>
    <dbReference type="NCBI Taxonomy" id="74033"/>
    <lineage>
        <taxon>Bacteria</taxon>
        <taxon>Pseudomonadati</taxon>
        <taxon>Pseudomonadota</taxon>
        <taxon>Alphaproteobacteria</taxon>
        <taxon>Rhodobacterales</taxon>
        <taxon>Roseobacteraceae</taxon>
        <taxon>Antarctobacter</taxon>
    </lineage>
</organism>
<dbReference type="KEGG" id="aht:ANTHELSMS3_04190"/>
<dbReference type="PANTHER" id="PTHR33217">
    <property type="entry name" value="TRANSPOSASE FOR INSERTION SEQUENCE ELEMENT IS1081"/>
    <property type="match status" value="1"/>
</dbReference>
<dbReference type="PROSITE" id="PS01007">
    <property type="entry name" value="TRANSPOSASE_MUTATOR"/>
    <property type="match status" value="1"/>
</dbReference>